<dbReference type="EMBL" id="BOSM01000002">
    <property type="protein sequence ID" value="GIP57883.1"/>
    <property type="molecule type" value="Genomic_DNA"/>
</dbReference>
<dbReference type="Pfam" id="PF10991">
    <property type="entry name" value="Enc34_ssDNA-bd"/>
    <property type="match status" value="1"/>
</dbReference>
<organism evidence="1 2">
    <name type="scientific">Paenibacillus woosongensis</name>
    <dbReference type="NCBI Taxonomy" id="307580"/>
    <lineage>
        <taxon>Bacteria</taxon>
        <taxon>Bacillati</taxon>
        <taxon>Bacillota</taxon>
        <taxon>Bacilli</taxon>
        <taxon>Bacillales</taxon>
        <taxon>Paenibacillaceae</taxon>
        <taxon>Paenibacillus</taxon>
    </lineage>
</organism>
<evidence type="ECO:0008006" key="3">
    <source>
        <dbReference type="Google" id="ProtNLM"/>
    </source>
</evidence>
<accession>A0ABQ4MPI3</accession>
<evidence type="ECO:0000313" key="1">
    <source>
        <dbReference type="EMBL" id="GIP57883.1"/>
    </source>
</evidence>
<dbReference type="SUPFAM" id="SSF50249">
    <property type="entry name" value="Nucleic acid-binding proteins"/>
    <property type="match status" value="1"/>
</dbReference>
<keyword evidence="2" id="KW-1185">Reference proteome</keyword>
<protein>
    <recommendedName>
        <fullName evidence="3">DUF2815 family protein</fullName>
    </recommendedName>
</protein>
<evidence type="ECO:0000313" key="2">
    <source>
        <dbReference type="Proteomes" id="UP000681290"/>
    </source>
</evidence>
<dbReference type="Proteomes" id="UP000681290">
    <property type="component" value="Unassembled WGS sequence"/>
</dbReference>
<comment type="caution">
    <text evidence="1">The sequence shown here is derived from an EMBL/GenBank/DDBJ whole genome shotgun (WGS) entry which is preliminary data.</text>
</comment>
<gene>
    <name evidence="1" type="ORF">J15TS10_16970</name>
</gene>
<reference evidence="1 2" key="1">
    <citation type="submission" date="2021-03" db="EMBL/GenBank/DDBJ databases">
        <title>Antimicrobial resistance genes in bacteria isolated from Japanese honey, and their potential for conferring macrolide and lincosamide resistance in the American foulbrood pathogen Paenibacillus larvae.</title>
        <authorList>
            <person name="Okamoto M."/>
            <person name="Kumagai M."/>
            <person name="Kanamori H."/>
            <person name="Takamatsu D."/>
        </authorList>
    </citation>
    <scope>NUCLEOTIDE SEQUENCE [LARGE SCALE GENOMIC DNA]</scope>
    <source>
        <strain evidence="1 2">J15TS10</strain>
    </source>
</reference>
<sequence>MGEIADYHVDMMSSGRWSSGKYNSNQRRNVQMANEISTKVITGKVRLSYANVWEPQSIDGGEPKYSTSILIPKDDKETLRKIKTVVDALKEQAKAKFGGKLPAKFHTPLRDGDDERPDDEAYLGHYFLNASSKNKPGIAKPVGKNPDGSTKFQEITDTTEVYSGCYVKASINFYIFDTKGNKGIAAGLNNIVKVQDGEFLGGRSSLNDDFADEDFEDIMDFSDDDEDFLN</sequence>
<dbReference type="InterPro" id="IPR022595">
    <property type="entry name" value="Enc34_ssDNA-bd"/>
</dbReference>
<dbReference type="Gene3D" id="2.40.50.140">
    <property type="entry name" value="Nucleic acid-binding proteins"/>
    <property type="match status" value="1"/>
</dbReference>
<dbReference type="InterPro" id="IPR012340">
    <property type="entry name" value="NA-bd_OB-fold"/>
</dbReference>
<name>A0ABQ4MPI3_9BACL</name>
<proteinExistence type="predicted"/>